<gene>
    <name evidence="1" type="ORF">ANN_17281</name>
</gene>
<keyword evidence="2" id="KW-1185">Reference proteome</keyword>
<dbReference type="Proteomes" id="UP001148838">
    <property type="component" value="Unassembled WGS sequence"/>
</dbReference>
<sequence>MQYSLTVLETYSSTARMASDRFEDKRALRIRDAVWDCDWVGTPVSFQRSLAIMIACANQEVVMTAGKIVPISKQTIMNASLTIYLICDRTRALLIRSSNFVNITDVATLKKLQARLNRVRRHREKQDVLLVHDNAQPYVSHKTTHQIRKFGKTTLKHPPYSPELPPCDYHLFGKLKDPFSERVTQKKNDTILGRRKLKFYSAVHSIST</sequence>
<dbReference type="EMBL" id="JAJSOF020000021">
    <property type="protein sequence ID" value="KAJ4437146.1"/>
    <property type="molecule type" value="Genomic_DNA"/>
</dbReference>
<protein>
    <recommendedName>
        <fullName evidence="3">Mariner Mos1 transposase</fullName>
    </recommendedName>
</protein>
<accession>A0ABQ8STS7</accession>
<evidence type="ECO:0000313" key="2">
    <source>
        <dbReference type="Proteomes" id="UP001148838"/>
    </source>
</evidence>
<proteinExistence type="predicted"/>
<reference evidence="1 2" key="1">
    <citation type="journal article" date="2022" name="Allergy">
        <title>Genome assembly and annotation of Periplaneta americana reveal a comprehensive cockroach allergen profile.</title>
        <authorList>
            <person name="Wang L."/>
            <person name="Xiong Q."/>
            <person name="Saelim N."/>
            <person name="Wang L."/>
            <person name="Nong W."/>
            <person name="Wan A.T."/>
            <person name="Shi M."/>
            <person name="Liu X."/>
            <person name="Cao Q."/>
            <person name="Hui J.H.L."/>
            <person name="Sookrung N."/>
            <person name="Leung T.F."/>
            <person name="Tungtrongchitr A."/>
            <person name="Tsui S.K.W."/>
        </authorList>
    </citation>
    <scope>NUCLEOTIDE SEQUENCE [LARGE SCALE GENOMIC DNA]</scope>
    <source>
        <strain evidence="1">PWHHKU_190912</strain>
    </source>
</reference>
<evidence type="ECO:0000313" key="1">
    <source>
        <dbReference type="EMBL" id="KAJ4437146.1"/>
    </source>
</evidence>
<evidence type="ECO:0008006" key="3">
    <source>
        <dbReference type="Google" id="ProtNLM"/>
    </source>
</evidence>
<comment type="caution">
    <text evidence="1">The sequence shown here is derived from an EMBL/GenBank/DDBJ whole genome shotgun (WGS) entry which is preliminary data.</text>
</comment>
<organism evidence="1 2">
    <name type="scientific">Periplaneta americana</name>
    <name type="common">American cockroach</name>
    <name type="synonym">Blatta americana</name>
    <dbReference type="NCBI Taxonomy" id="6978"/>
    <lineage>
        <taxon>Eukaryota</taxon>
        <taxon>Metazoa</taxon>
        <taxon>Ecdysozoa</taxon>
        <taxon>Arthropoda</taxon>
        <taxon>Hexapoda</taxon>
        <taxon>Insecta</taxon>
        <taxon>Pterygota</taxon>
        <taxon>Neoptera</taxon>
        <taxon>Polyneoptera</taxon>
        <taxon>Dictyoptera</taxon>
        <taxon>Blattodea</taxon>
        <taxon>Blattoidea</taxon>
        <taxon>Blattidae</taxon>
        <taxon>Blattinae</taxon>
        <taxon>Periplaneta</taxon>
    </lineage>
</organism>
<dbReference type="Gene3D" id="3.30.420.10">
    <property type="entry name" value="Ribonuclease H-like superfamily/Ribonuclease H"/>
    <property type="match status" value="1"/>
</dbReference>
<name>A0ABQ8STS7_PERAM</name>
<dbReference type="PANTHER" id="PTHR46060:SF1">
    <property type="entry name" value="MARINER MOS1 TRANSPOSASE-LIKE PROTEIN"/>
    <property type="match status" value="1"/>
</dbReference>
<dbReference type="PANTHER" id="PTHR46060">
    <property type="entry name" value="MARINER MOS1 TRANSPOSASE-LIKE PROTEIN"/>
    <property type="match status" value="1"/>
</dbReference>
<dbReference type="InterPro" id="IPR052709">
    <property type="entry name" value="Transposase-MT_Hybrid"/>
</dbReference>
<dbReference type="InterPro" id="IPR036397">
    <property type="entry name" value="RNaseH_sf"/>
</dbReference>